<dbReference type="CDD" id="cd00077">
    <property type="entry name" value="HDc"/>
    <property type="match status" value="1"/>
</dbReference>
<sequence length="375" mass="41293">MATQKKDKLQNSAQESPEDAMEAGEQLAAQMDALEDKPPLYRDPRELPEEAWVEETVLALELMGVAEQQIAKLYSDAQEGKNLDPDPLTLSVSRISESLARDQDALFSLSLLRTFDAEGFDHSINVSVYMLGLASSLELDTQKCNELGLAGMLHDVGKARLPQQLIHKTGVLSASEVKSIRQHQRYSLELLEHLTGPKQEVLSVAAQHHERMDGTGYPNGLSGSQISTAGRMAAICDSFDALTSNRSYRAARTPRESLQEILNEGRRGSLDGDLVQTFIRSIGIYPVGSLVKLADGHLGVVMRNHRSDLLHPTIRLIAKKQGDVYAPITPVRVDLADHSESEGMRIVGNETPAASRIDPCRFLPKSELYSRCREA</sequence>
<dbReference type="PANTHER" id="PTHR43155:SF2">
    <property type="entry name" value="CYCLIC DI-GMP PHOSPHODIESTERASE PA4108"/>
    <property type="match status" value="1"/>
</dbReference>
<protein>
    <submittedName>
        <fullName evidence="3">Putative Metal dependent phosphohydrolase</fullName>
    </submittedName>
</protein>
<dbReference type="Pfam" id="PF13487">
    <property type="entry name" value="HD_5"/>
    <property type="match status" value="1"/>
</dbReference>
<organism evidence="3">
    <name type="scientific">Magnetococcus massalia (strain MO-1)</name>
    <dbReference type="NCBI Taxonomy" id="451514"/>
    <lineage>
        <taxon>Bacteria</taxon>
        <taxon>Pseudomonadati</taxon>
        <taxon>Pseudomonadota</taxon>
        <taxon>Magnetococcia</taxon>
        <taxon>Magnetococcales</taxon>
        <taxon>Magnetococcaceae</taxon>
        <taxon>Magnetococcus</taxon>
    </lineage>
</organism>
<feature type="domain" description="HD-GYP" evidence="2">
    <location>
        <begin position="97"/>
        <end position="294"/>
    </location>
</feature>
<dbReference type="InterPro" id="IPR006675">
    <property type="entry name" value="HDIG_dom"/>
</dbReference>
<feature type="region of interest" description="Disordered" evidence="1">
    <location>
        <begin position="1"/>
        <end position="43"/>
    </location>
</feature>
<dbReference type="InterPro" id="IPR003607">
    <property type="entry name" value="HD/PDEase_dom"/>
</dbReference>
<dbReference type="SMART" id="SM00471">
    <property type="entry name" value="HDc"/>
    <property type="match status" value="1"/>
</dbReference>
<gene>
    <name evidence="3" type="ORF">MAGMO_0858</name>
</gene>
<evidence type="ECO:0000313" key="3">
    <source>
        <dbReference type="EMBL" id="CRH05057.1"/>
    </source>
</evidence>
<dbReference type="AlphaFoldDB" id="A0A1S7LG64"/>
<evidence type="ECO:0000256" key="1">
    <source>
        <dbReference type="SAM" id="MobiDB-lite"/>
    </source>
</evidence>
<proteinExistence type="predicted"/>
<dbReference type="GO" id="GO:0008081">
    <property type="term" value="F:phosphoric diester hydrolase activity"/>
    <property type="evidence" value="ECO:0007669"/>
    <property type="project" value="UniProtKB-ARBA"/>
</dbReference>
<keyword evidence="3" id="KW-0378">Hydrolase</keyword>
<reference evidence="3" key="1">
    <citation type="submission" date="2015-04" db="EMBL/GenBank/DDBJ databases">
        <authorList>
            <person name="Syromyatnikov M.Y."/>
            <person name="Popov V.N."/>
        </authorList>
    </citation>
    <scope>NUCLEOTIDE SEQUENCE</scope>
    <source>
        <strain evidence="3">MO-1</strain>
    </source>
</reference>
<evidence type="ECO:0000259" key="2">
    <source>
        <dbReference type="PROSITE" id="PS51832"/>
    </source>
</evidence>
<dbReference type="InterPro" id="IPR037522">
    <property type="entry name" value="HD_GYP_dom"/>
</dbReference>
<dbReference type="PANTHER" id="PTHR43155">
    <property type="entry name" value="CYCLIC DI-GMP PHOSPHODIESTERASE PA4108-RELATED"/>
    <property type="match status" value="1"/>
</dbReference>
<dbReference type="Gene3D" id="1.10.3210.10">
    <property type="entry name" value="Hypothetical protein af1432"/>
    <property type="match status" value="1"/>
</dbReference>
<accession>A0A1S7LG64</accession>
<feature type="compositionally biased region" description="Basic and acidic residues" evidence="1">
    <location>
        <begin position="34"/>
        <end position="43"/>
    </location>
</feature>
<dbReference type="PROSITE" id="PS51832">
    <property type="entry name" value="HD_GYP"/>
    <property type="match status" value="1"/>
</dbReference>
<dbReference type="EMBL" id="LO017727">
    <property type="protein sequence ID" value="CRH05057.1"/>
    <property type="molecule type" value="Genomic_DNA"/>
</dbReference>
<name>A0A1S7LG64_MAGMO</name>
<dbReference type="SUPFAM" id="SSF109604">
    <property type="entry name" value="HD-domain/PDEase-like"/>
    <property type="match status" value="1"/>
</dbReference>
<dbReference type="NCBIfam" id="TIGR00277">
    <property type="entry name" value="HDIG"/>
    <property type="match status" value="1"/>
</dbReference>